<gene>
    <name evidence="2" type="ORF">H8891_11170</name>
</gene>
<protein>
    <submittedName>
        <fullName evidence="2">TIGR01906 family membrane protein</fullName>
    </submittedName>
</protein>
<dbReference type="Proteomes" id="UP000611796">
    <property type="component" value="Unassembled WGS sequence"/>
</dbReference>
<feature type="transmembrane region" description="Helical" evidence="1">
    <location>
        <begin position="103"/>
        <end position="119"/>
    </location>
</feature>
<sequence>MGYSKSRILNLIFSLSISLFIITSIIKFTVNFKQLYYFNIDYLNIPKLSNMTKEDIKLNYDYLIDYNTSNSDLDFNLPTLESSAQGKIHFEEVRDIFQNVKKLNNITLIFLIIGIYISIRNNDLSILKYSAITLILIPLILIMPILINFQKSFEIFHNILFGNDYWIFDPNLDSVINILPAEFFLHSGIMILILIFIISLLMIFSYKKLNKRSSN</sequence>
<comment type="caution">
    <text evidence="2">The sequence shown here is derived from an EMBL/GenBank/DDBJ whole genome shotgun (WGS) entry which is preliminary data.</text>
</comment>
<keyword evidence="1" id="KW-0472">Membrane</keyword>
<evidence type="ECO:0000313" key="2">
    <source>
        <dbReference type="EMBL" id="MBC6004364.1"/>
    </source>
</evidence>
<dbReference type="InterPro" id="IPR010178">
    <property type="entry name" value="Lit"/>
</dbReference>
<keyword evidence="3" id="KW-1185">Reference proteome</keyword>
<feature type="transmembrane region" description="Helical" evidence="1">
    <location>
        <begin position="183"/>
        <end position="206"/>
    </location>
</feature>
<dbReference type="Pfam" id="PF07314">
    <property type="entry name" value="Lit"/>
    <property type="match status" value="1"/>
</dbReference>
<name>A0ABR7K5I5_9FIRM</name>
<organism evidence="2 3">
    <name type="scientific">Paeniclostridium hominis</name>
    <dbReference type="NCBI Taxonomy" id="2764329"/>
    <lineage>
        <taxon>Bacteria</taxon>
        <taxon>Bacillati</taxon>
        <taxon>Bacillota</taxon>
        <taxon>Clostridia</taxon>
        <taxon>Peptostreptococcales</taxon>
        <taxon>Peptostreptococcaceae</taxon>
        <taxon>Paeniclostridium</taxon>
    </lineage>
</organism>
<proteinExistence type="predicted"/>
<feature type="transmembrane region" description="Helical" evidence="1">
    <location>
        <begin position="126"/>
        <end position="147"/>
    </location>
</feature>
<keyword evidence="1" id="KW-1133">Transmembrane helix</keyword>
<keyword evidence="1" id="KW-0812">Transmembrane</keyword>
<dbReference type="NCBIfam" id="TIGR01906">
    <property type="entry name" value="integ_TIGR01906"/>
    <property type="match status" value="1"/>
</dbReference>
<dbReference type="EMBL" id="JACRWD010000004">
    <property type="protein sequence ID" value="MBC6004364.1"/>
    <property type="molecule type" value="Genomic_DNA"/>
</dbReference>
<evidence type="ECO:0000256" key="1">
    <source>
        <dbReference type="SAM" id="Phobius"/>
    </source>
</evidence>
<accession>A0ABR7K5I5</accession>
<reference evidence="2 3" key="1">
    <citation type="submission" date="2020-08" db="EMBL/GenBank/DDBJ databases">
        <authorList>
            <person name="Liu C."/>
            <person name="Sun Q."/>
        </authorList>
    </citation>
    <scope>NUCLEOTIDE SEQUENCE [LARGE SCALE GENOMIC DNA]</scope>
    <source>
        <strain evidence="2 3">NSJ-45</strain>
    </source>
</reference>
<dbReference type="RefSeq" id="WP_187006513.1">
    <property type="nucleotide sequence ID" value="NZ_JACRWD010000004.1"/>
</dbReference>
<feature type="transmembrane region" description="Helical" evidence="1">
    <location>
        <begin position="12"/>
        <end position="30"/>
    </location>
</feature>
<evidence type="ECO:0000313" key="3">
    <source>
        <dbReference type="Proteomes" id="UP000611796"/>
    </source>
</evidence>